<keyword evidence="1" id="KW-0812">Transmembrane</keyword>
<keyword evidence="1" id="KW-1133">Transmembrane helix</keyword>
<evidence type="ECO:0000256" key="1">
    <source>
        <dbReference type="SAM" id="Phobius"/>
    </source>
</evidence>
<dbReference type="AlphaFoldDB" id="A0A4R6Q9P5"/>
<feature type="transmembrane region" description="Helical" evidence="1">
    <location>
        <begin position="104"/>
        <end position="131"/>
    </location>
</feature>
<accession>A0A4R6Q9P5</accession>
<proteinExistence type="predicted"/>
<keyword evidence="3" id="KW-1185">Reference proteome</keyword>
<dbReference type="RefSeq" id="WP_133532889.1">
    <property type="nucleotide sequence ID" value="NZ_SNXR01000013.1"/>
</dbReference>
<feature type="transmembrane region" description="Helical" evidence="1">
    <location>
        <begin position="143"/>
        <end position="161"/>
    </location>
</feature>
<dbReference type="InterPro" id="IPR009793">
    <property type="entry name" value="DUF1361"/>
</dbReference>
<comment type="caution">
    <text evidence="2">The sequence shown here is derived from an EMBL/GenBank/DDBJ whole genome shotgun (WGS) entry which is preliminary data.</text>
</comment>
<feature type="transmembrane region" description="Helical" evidence="1">
    <location>
        <begin position="18"/>
        <end position="35"/>
    </location>
</feature>
<dbReference type="Proteomes" id="UP000295260">
    <property type="component" value="Unassembled WGS sequence"/>
</dbReference>
<feature type="transmembrane region" description="Helical" evidence="1">
    <location>
        <begin position="75"/>
        <end position="92"/>
    </location>
</feature>
<name>A0A4R6Q9P5_9FLAO</name>
<dbReference type="OrthoDB" id="4540541at2"/>
<feature type="transmembrane region" description="Helical" evidence="1">
    <location>
        <begin position="41"/>
        <end position="63"/>
    </location>
</feature>
<evidence type="ECO:0000313" key="2">
    <source>
        <dbReference type="EMBL" id="TDP59354.1"/>
    </source>
</evidence>
<dbReference type="Pfam" id="PF07099">
    <property type="entry name" value="DUF1361"/>
    <property type="match status" value="1"/>
</dbReference>
<evidence type="ECO:0000313" key="3">
    <source>
        <dbReference type="Proteomes" id="UP000295260"/>
    </source>
</evidence>
<protein>
    <submittedName>
        <fullName evidence="2">Putative membrane protein</fullName>
    </submittedName>
</protein>
<organism evidence="2 3">
    <name type="scientific">Flavobacterium dankookense</name>
    <dbReference type="NCBI Taxonomy" id="706186"/>
    <lineage>
        <taxon>Bacteria</taxon>
        <taxon>Pseudomonadati</taxon>
        <taxon>Bacteroidota</taxon>
        <taxon>Flavobacteriia</taxon>
        <taxon>Flavobacteriales</taxon>
        <taxon>Flavobacteriaceae</taxon>
        <taxon>Flavobacterium</taxon>
    </lineage>
</organism>
<feature type="transmembrane region" description="Helical" evidence="1">
    <location>
        <begin position="192"/>
        <end position="209"/>
    </location>
</feature>
<reference evidence="2 3" key="1">
    <citation type="submission" date="2019-03" db="EMBL/GenBank/DDBJ databases">
        <title>Genomic Encyclopedia of Archaeal and Bacterial Type Strains, Phase II (KMG-II): from individual species to whole genera.</title>
        <authorList>
            <person name="Goeker M."/>
        </authorList>
    </citation>
    <scope>NUCLEOTIDE SEQUENCE [LARGE SCALE GENOMIC DNA]</scope>
    <source>
        <strain evidence="2 3">DSM 25687</strain>
    </source>
</reference>
<sequence length="216" mass="25142">MNFALKLYHQDKKVNQTLFLYIIYCLSLLLIRAKITQSVYLFFLIWNLFLAFVPYVMSSYFQSLDAKNNSKLKRYALLIIWLLFIPNSFYIITDLVHLDNSDGFIFWLDLIIISSYALIGFGLGLLSLTHFEKTLQTIISKKYASITLFCISFLCGFGIYVGRILRYNSWDIISNPFDLIVDLFTAATSKTSLFFSIQFGIFIYFAFLIKKNITSK</sequence>
<dbReference type="EMBL" id="SNXR01000013">
    <property type="protein sequence ID" value="TDP59354.1"/>
    <property type="molecule type" value="Genomic_DNA"/>
</dbReference>
<gene>
    <name evidence="2" type="ORF">BC748_1601</name>
</gene>
<keyword evidence="1" id="KW-0472">Membrane</keyword>